<comment type="caution">
    <text evidence="7">The sequence shown here is derived from an EMBL/GenBank/DDBJ whole genome shotgun (WGS) entry which is preliminary data.</text>
</comment>
<evidence type="ECO:0000256" key="1">
    <source>
        <dbReference type="ARBA" id="ARBA00004141"/>
    </source>
</evidence>
<dbReference type="Pfam" id="PF07947">
    <property type="entry name" value="YhhN"/>
    <property type="match status" value="1"/>
</dbReference>
<evidence type="ECO:0000256" key="3">
    <source>
        <dbReference type="ARBA" id="ARBA00022692"/>
    </source>
</evidence>
<proteinExistence type="inferred from homology"/>
<dbReference type="EMBL" id="QUQO01000001">
    <property type="protein sequence ID" value="RFB05744.1"/>
    <property type="molecule type" value="Genomic_DNA"/>
</dbReference>
<feature type="transmembrane region" description="Helical" evidence="6">
    <location>
        <begin position="106"/>
        <end position="126"/>
    </location>
</feature>
<dbReference type="InParanoid" id="A0A371RJW0"/>
<sequence length="210" mass="22466">MTLYLILLCLFFVAVCLWAEQRRAILLIGFSKSAASLCFVYLAWHQGAMETHFSRLIFAGLILSLLGDVFLLSARRFLFLGGMAAFGAAHVAYTAGFLRLSPFPNFAWAAGAGLTVLFMGGVMVRLWPSLLTQWRVPVAAYTIIIGAMVATALAGGIGGHLALPFAAAALAFAVSDISVARDRLTASDPGSRIWGLPLYYAAQLLFAASL</sequence>
<dbReference type="PANTHER" id="PTHR31885:SF6">
    <property type="entry name" value="GH04784P"/>
    <property type="match status" value="1"/>
</dbReference>
<protein>
    <submittedName>
        <fullName evidence="7">Lysoplasmalogenase</fullName>
    </submittedName>
</protein>
<comment type="similarity">
    <text evidence="2">Belongs to the TMEM86 family.</text>
</comment>
<dbReference type="AlphaFoldDB" id="A0A371RJW0"/>
<dbReference type="InterPro" id="IPR012506">
    <property type="entry name" value="TMEM86B-like"/>
</dbReference>
<keyword evidence="5 6" id="KW-0472">Membrane</keyword>
<comment type="subcellular location">
    <subcellularLocation>
        <location evidence="1">Membrane</location>
        <topology evidence="1">Multi-pass membrane protein</topology>
    </subcellularLocation>
</comment>
<keyword evidence="8" id="KW-1185">Reference proteome</keyword>
<dbReference type="GO" id="GO:0016787">
    <property type="term" value="F:hydrolase activity"/>
    <property type="evidence" value="ECO:0007669"/>
    <property type="project" value="TreeGrafter"/>
</dbReference>
<evidence type="ECO:0000313" key="8">
    <source>
        <dbReference type="Proteomes" id="UP000264589"/>
    </source>
</evidence>
<dbReference type="Proteomes" id="UP000264589">
    <property type="component" value="Unassembled WGS sequence"/>
</dbReference>
<reference evidence="7 8" key="1">
    <citation type="submission" date="2018-08" db="EMBL/GenBank/DDBJ databases">
        <title>Parvularcula sp. SM1705, isolated from surface water of the South Sea China.</title>
        <authorList>
            <person name="Sun L."/>
        </authorList>
    </citation>
    <scope>NUCLEOTIDE SEQUENCE [LARGE SCALE GENOMIC DNA]</scope>
    <source>
        <strain evidence="7 8">SM1705</strain>
    </source>
</reference>
<dbReference type="RefSeq" id="WP_116392377.1">
    <property type="nucleotide sequence ID" value="NZ_QUQO01000001.1"/>
</dbReference>
<dbReference type="PANTHER" id="PTHR31885">
    <property type="entry name" value="GH04784P"/>
    <property type="match status" value="1"/>
</dbReference>
<feature type="transmembrane region" description="Helical" evidence="6">
    <location>
        <begin position="78"/>
        <end position="100"/>
    </location>
</feature>
<dbReference type="GO" id="GO:0016020">
    <property type="term" value="C:membrane"/>
    <property type="evidence" value="ECO:0007669"/>
    <property type="project" value="UniProtKB-SubCell"/>
</dbReference>
<dbReference type="OrthoDB" id="345840at2"/>
<evidence type="ECO:0000256" key="2">
    <source>
        <dbReference type="ARBA" id="ARBA00007375"/>
    </source>
</evidence>
<evidence type="ECO:0000256" key="4">
    <source>
        <dbReference type="ARBA" id="ARBA00022989"/>
    </source>
</evidence>
<dbReference type="FunCoup" id="A0A371RJW0">
    <property type="interactions" value="25"/>
</dbReference>
<feature type="transmembrane region" description="Helical" evidence="6">
    <location>
        <begin position="138"/>
        <end position="155"/>
    </location>
</feature>
<keyword evidence="3 6" id="KW-0812">Transmembrane</keyword>
<organism evidence="7 8">
    <name type="scientific">Parvularcula marina</name>
    <dbReference type="NCBI Taxonomy" id="2292771"/>
    <lineage>
        <taxon>Bacteria</taxon>
        <taxon>Pseudomonadati</taxon>
        <taxon>Pseudomonadota</taxon>
        <taxon>Alphaproteobacteria</taxon>
        <taxon>Parvularculales</taxon>
        <taxon>Parvularculaceae</taxon>
        <taxon>Parvularcula</taxon>
    </lineage>
</organism>
<feature type="transmembrane region" description="Helical" evidence="6">
    <location>
        <begin position="52"/>
        <end position="71"/>
    </location>
</feature>
<keyword evidence="4 6" id="KW-1133">Transmembrane helix</keyword>
<evidence type="ECO:0000256" key="5">
    <source>
        <dbReference type="ARBA" id="ARBA00023136"/>
    </source>
</evidence>
<accession>A0A371RJW0</accession>
<evidence type="ECO:0000256" key="6">
    <source>
        <dbReference type="SAM" id="Phobius"/>
    </source>
</evidence>
<name>A0A371RJW0_9PROT</name>
<gene>
    <name evidence="7" type="ORF">DX908_10980</name>
</gene>
<evidence type="ECO:0000313" key="7">
    <source>
        <dbReference type="EMBL" id="RFB05744.1"/>
    </source>
</evidence>